<evidence type="ECO:0000313" key="5">
    <source>
        <dbReference type="EMBL" id="WFD11423.1"/>
    </source>
</evidence>
<dbReference type="Gene3D" id="3.90.76.10">
    <property type="entry name" value="Dipeptide-binding Protein, Domain 1"/>
    <property type="match status" value="1"/>
</dbReference>
<feature type="domain" description="Solute-binding protein family 5" evidence="4">
    <location>
        <begin position="88"/>
        <end position="439"/>
    </location>
</feature>
<dbReference type="InterPro" id="IPR000914">
    <property type="entry name" value="SBP_5_dom"/>
</dbReference>
<name>A0ABY8EEP4_9FIRM</name>
<comment type="similarity">
    <text evidence="1">Belongs to the bacterial solute-binding protein 5 family.</text>
</comment>
<reference evidence="5 6" key="1">
    <citation type="submission" date="2023-03" db="EMBL/GenBank/DDBJ databases">
        <title>Complete genome sequence of Tepidibacter sp. SWIR-1, isolated from a deep-sea hydrothermal vent.</title>
        <authorList>
            <person name="Li X."/>
        </authorList>
    </citation>
    <scope>NUCLEOTIDE SEQUENCE [LARGE SCALE GENOMIC DNA]</scope>
    <source>
        <strain evidence="5 6">SWIR-1</strain>
    </source>
</reference>
<keyword evidence="2" id="KW-0813">Transport</keyword>
<dbReference type="Pfam" id="PF00496">
    <property type="entry name" value="SBP_bac_5"/>
    <property type="match status" value="1"/>
</dbReference>
<evidence type="ECO:0000256" key="2">
    <source>
        <dbReference type="ARBA" id="ARBA00022448"/>
    </source>
</evidence>
<dbReference type="CDD" id="cd08513">
    <property type="entry name" value="PBP2_thermophilic_Hb8_like"/>
    <property type="match status" value="1"/>
</dbReference>
<dbReference type="SUPFAM" id="SSF53850">
    <property type="entry name" value="Periplasmic binding protein-like II"/>
    <property type="match status" value="1"/>
</dbReference>
<evidence type="ECO:0000256" key="3">
    <source>
        <dbReference type="ARBA" id="ARBA00022729"/>
    </source>
</evidence>
<dbReference type="PIRSF" id="PIRSF002741">
    <property type="entry name" value="MppA"/>
    <property type="match status" value="1"/>
</dbReference>
<evidence type="ECO:0000256" key="1">
    <source>
        <dbReference type="ARBA" id="ARBA00005695"/>
    </source>
</evidence>
<evidence type="ECO:0000313" key="6">
    <source>
        <dbReference type="Proteomes" id="UP001222800"/>
    </source>
</evidence>
<dbReference type="InterPro" id="IPR039424">
    <property type="entry name" value="SBP_5"/>
</dbReference>
<proteinExistence type="inferred from homology"/>
<dbReference type="EMBL" id="CP120733">
    <property type="protein sequence ID" value="WFD11423.1"/>
    <property type="molecule type" value="Genomic_DNA"/>
</dbReference>
<protein>
    <submittedName>
        <fullName evidence="5">Peptide ABC transporter substrate-binding protein</fullName>
    </submittedName>
</protein>
<accession>A0ABY8EEP4</accession>
<organism evidence="5 6">
    <name type="scientific">Tepidibacter hydrothermalis</name>
    <dbReference type="NCBI Taxonomy" id="3036126"/>
    <lineage>
        <taxon>Bacteria</taxon>
        <taxon>Bacillati</taxon>
        <taxon>Bacillota</taxon>
        <taxon>Clostridia</taxon>
        <taxon>Peptostreptococcales</taxon>
        <taxon>Peptostreptococcaceae</taxon>
        <taxon>Tepidibacter</taxon>
    </lineage>
</organism>
<dbReference type="Gene3D" id="3.10.105.10">
    <property type="entry name" value="Dipeptide-binding Protein, Domain 3"/>
    <property type="match status" value="1"/>
</dbReference>
<gene>
    <name evidence="5" type="ORF">P4S50_04930</name>
</gene>
<dbReference type="PANTHER" id="PTHR30290:SF9">
    <property type="entry name" value="OLIGOPEPTIDE-BINDING PROTEIN APPA"/>
    <property type="match status" value="1"/>
</dbReference>
<dbReference type="InterPro" id="IPR030678">
    <property type="entry name" value="Peptide/Ni-bd"/>
</dbReference>
<dbReference type="PROSITE" id="PS51257">
    <property type="entry name" value="PROKAR_LIPOPROTEIN"/>
    <property type="match status" value="1"/>
</dbReference>
<keyword evidence="6" id="KW-1185">Reference proteome</keyword>
<evidence type="ECO:0000259" key="4">
    <source>
        <dbReference type="Pfam" id="PF00496"/>
    </source>
</evidence>
<dbReference type="PANTHER" id="PTHR30290">
    <property type="entry name" value="PERIPLASMIC BINDING COMPONENT OF ABC TRANSPORTER"/>
    <property type="match status" value="1"/>
</dbReference>
<sequence>MKKVKIIFLLIMVVFLFGCSKDNVNIDAELEKAILQEEDLSPKSGGKVNISVVEFKTLNPLLNNEKSLDQALKLVYDSLFVVDENYNIKPKLVDKYTLSQDGMSLSINLKDNILWHDGTSLTSQDVQFTINLLKTLDKSTYKSLVENVSRVEVLSDTSFNIVFKDSYSFSLENFIFPILPKNRLAGLSNEDMTLYSNNLIGSGMYKIDKYEKRKYIDLVRNEDYYDKKPYIDKVRLVIVPDKEAQESMIISLETDICKIDKIISGEFPAKRFDINNYTGNEYEFVALNFDNQYIQDINFRKALLYSIDRKKILKDVYLNNGDLVEFPLNKKSKYYNKELETVKYDVDKAKKYLSKINLDEVQFRVVVNQENFERLKEAYLIKTSLSDVGIDAQIIELSGEELTNAINNKDYDLALLGWTLPIVPDPRFNFYNDFTNYNDDNVNILIQKLISSNSESERIQNYNELEKYVSKNIPFISLLVKDKNLVLNNKIKGKLDSNEFNIYNGFENIYVSE</sequence>
<dbReference type="RefSeq" id="WP_277733474.1">
    <property type="nucleotide sequence ID" value="NZ_CP120733.1"/>
</dbReference>
<dbReference type="Proteomes" id="UP001222800">
    <property type="component" value="Chromosome"/>
</dbReference>
<dbReference type="Gene3D" id="3.40.190.10">
    <property type="entry name" value="Periplasmic binding protein-like II"/>
    <property type="match status" value="1"/>
</dbReference>
<keyword evidence="3" id="KW-0732">Signal</keyword>